<protein>
    <recommendedName>
        <fullName evidence="3">Reverse transcriptase Ty1/copia-type domain-containing protein</fullName>
    </recommendedName>
</protein>
<proteinExistence type="predicted"/>
<comment type="caution">
    <text evidence="1">The sequence shown here is derived from an EMBL/GenBank/DDBJ whole genome shotgun (WGS) entry which is preliminary data.</text>
</comment>
<dbReference type="AlphaFoldDB" id="A0A6G0NYI0"/>
<dbReference type="EMBL" id="QXGC01000610">
    <property type="protein sequence ID" value="KAE9227758.1"/>
    <property type="molecule type" value="Genomic_DNA"/>
</dbReference>
<evidence type="ECO:0008006" key="3">
    <source>
        <dbReference type="Google" id="ProtNLM"/>
    </source>
</evidence>
<accession>A0A6G0NYI0</accession>
<gene>
    <name evidence="1" type="ORF">PF004_g11268</name>
</gene>
<evidence type="ECO:0000313" key="2">
    <source>
        <dbReference type="Proteomes" id="UP000476176"/>
    </source>
</evidence>
<sequence length="53" mass="5803">METEFVAASHATVEMINIAEHLKEVGVKIELPLKLKVDNLAMIKQVQGEDALG</sequence>
<evidence type="ECO:0000313" key="1">
    <source>
        <dbReference type="EMBL" id="KAE9227758.1"/>
    </source>
</evidence>
<name>A0A6G0NYI0_9STRA</name>
<organism evidence="1 2">
    <name type="scientific">Phytophthora fragariae</name>
    <dbReference type="NCBI Taxonomy" id="53985"/>
    <lineage>
        <taxon>Eukaryota</taxon>
        <taxon>Sar</taxon>
        <taxon>Stramenopiles</taxon>
        <taxon>Oomycota</taxon>
        <taxon>Peronosporomycetes</taxon>
        <taxon>Peronosporales</taxon>
        <taxon>Peronosporaceae</taxon>
        <taxon>Phytophthora</taxon>
    </lineage>
</organism>
<reference evidence="1 2" key="1">
    <citation type="submission" date="2018-09" db="EMBL/GenBank/DDBJ databases">
        <title>Genomic investigation of the strawberry pathogen Phytophthora fragariae indicates pathogenicity is determined by transcriptional variation in three key races.</title>
        <authorList>
            <person name="Adams T.M."/>
            <person name="Armitage A.D."/>
            <person name="Sobczyk M.K."/>
            <person name="Bates H.J."/>
            <person name="Dunwell J.M."/>
            <person name="Nellist C.F."/>
            <person name="Harrison R.J."/>
        </authorList>
    </citation>
    <scope>NUCLEOTIDE SEQUENCE [LARGE SCALE GENOMIC DNA]</scope>
    <source>
        <strain evidence="1 2">BC-23</strain>
    </source>
</reference>
<dbReference type="Proteomes" id="UP000476176">
    <property type="component" value="Unassembled WGS sequence"/>
</dbReference>